<accession>A0A7X0SQG3</accession>
<feature type="transmembrane region" description="Helical" evidence="5">
    <location>
        <begin position="144"/>
        <end position="167"/>
    </location>
</feature>
<gene>
    <name evidence="7" type="ORF">H7C18_19060</name>
</gene>
<evidence type="ECO:0000313" key="8">
    <source>
        <dbReference type="Proteomes" id="UP000564644"/>
    </source>
</evidence>
<proteinExistence type="predicted"/>
<dbReference type="EMBL" id="JACJVO010000024">
    <property type="protein sequence ID" value="MBB6733020.1"/>
    <property type="molecule type" value="Genomic_DNA"/>
</dbReference>
<dbReference type="PANTHER" id="PTHR43077:SF5">
    <property type="entry name" value="PHAGE INFECTION PROTEIN"/>
    <property type="match status" value="1"/>
</dbReference>
<dbReference type="InterPro" id="IPR051328">
    <property type="entry name" value="T7SS_ABC-Transporter"/>
</dbReference>
<evidence type="ECO:0000256" key="5">
    <source>
        <dbReference type="SAM" id="Phobius"/>
    </source>
</evidence>
<feature type="transmembrane region" description="Helical" evidence="5">
    <location>
        <begin position="235"/>
        <end position="252"/>
    </location>
</feature>
<feature type="domain" description="ABC-2 type transporter transmembrane" evidence="6">
    <location>
        <begin position="33"/>
        <end position="247"/>
    </location>
</feature>
<reference evidence="7 8" key="1">
    <citation type="submission" date="2020-08" db="EMBL/GenBank/DDBJ databases">
        <title>Cohnella phylogeny.</title>
        <authorList>
            <person name="Dunlap C."/>
        </authorList>
    </citation>
    <scope>NUCLEOTIDE SEQUENCE [LARGE SCALE GENOMIC DNA]</scope>
    <source>
        <strain evidence="7 8">CBP 2801</strain>
    </source>
</reference>
<feature type="transmembrane region" description="Helical" evidence="5">
    <location>
        <begin position="77"/>
        <end position="96"/>
    </location>
</feature>
<dbReference type="InterPro" id="IPR013525">
    <property type="entry name" value="ABC2_TM"/>
</dbReference>
<evidence type="ECO:0000313" key="7">
    <source>
        <dbReference type="EMBL" id="MBB6733020.1"/>
    </source>
</evidence>
<evidence type="ECO:0000256" key="1">
    <source>
        <dbReference type="ARBA" id="ARBA00004141"/>
    </source>
</evidence>
<keyword evidence="2 5" id="KW-0812">Transmembrane</keyword>
<dbReference type="AlphaFoldDB" id="A0A7X0SQG3"/>
<comment type="subcellular location">
    <subcellularLocation>
        <location evidence="1">Membrane</location>
        <topology evidence="1">Multi-pass membrane protein</topology>
    </subcellularLocation>
</comment>
<dbReference type="InterPro" id="IPR017501">
    <property type="entry name" value="Phage_infect_YhgE_C"/>
</dbReference>
<dbReference type="Proteomes" id="UP000564644">
    <property type="component" value="Unassembled WGS sequence"/>
</dbReference>
<evidence type="ECO:0000256" key="4">
    <source>
        <dbReference type="ARBA" id="ARBA00023136"/>
    </source>
</evidence>
<feature type="transmembrane region" description="Helical" evidence="5">
    <location>
        <begin position="174"/>
        <end position="195"/>
    </location>
</feature>
<feature type="transmembrane region" description="Helical" evidence="5">
    <location>
        <begin position="116"/>
        <end position="138"/>
    </location>
</feature>
<dbReference type="Pfam" id="PF12698">
    <property type="entry name" value="ABC2_membrane_3"/>
    <property type="match status" value="1"/>
</dbReference>
<name>A0A7X0SQG3_9BACL</name>
<dbReference type="GO" id="GO:0140359">
    <property type="term" value="F:ABC-type transporter activity"/>
    <property type="evidence" value="ECO:0007669"/>
    <property type="project" value="InterPro"/>
</dbReference>
<dbReference type="NCBIfam" id="TIGR03062">
    <property type="entry name" value="pip_yhgE_Cterm"/>
    <property type="match status" value="1"/>
</dbReference>
<keyword evidence="3 5" id="KW-1133">Transmembrane helix</keyword>
<evidence type="ECO:0000256" key="3">
    <source>
        <dbReference type="ARBA" id="ARBA00022989"/>
    </source>
</evidence>
<dbReference type="GO" id="GO:0016020">
    <property type="term" value="C:membrane"/>
    <property type="evidence" value="ECO:0007669"/>
    <property type="project" value="UniProtKB-SubCell"/>
</dbReference>
<keyword evidence="8" id="KW-1185">Reference proteome</keyword>
<sequence length="268" mass="28607">MADGAKRLDTGSEQLAQGFVSLANGSEQLSESLKEAAAQSAGVKADDPTLQMYAQPVQLVEQKMNAVPNYGTGSTPYFLALGLLVGSLLAANIIPLHLPAAPKVNGWRYMFGKLGLFYSVGLIQTLLANGVLIFAFGIRPVSVPLMLLYSLIVSFAFMTLIVMLVSLFGTFGRLLGIFLVVTQLATSGGTFPFPLAPEWIQAIGRCLPMTYALRGFHAVVSTGNWDLLWRETGVMIAYIAGFAAVMLIRILTQSANGTLYPQASAAHG</sequence>
<dbReference type="PANTHER" id="PTHR43077">
    <property type="entry name" value="TRANSPORT PERMEASE YVFS-RELATED"/>
    <property type="match status" value="1"/>
</dbReference>
<comment type="caution">
    <text evidence="7">The sequence shown here is derived from an EMBL/GenBank/DDBJ whole genome shotgun (WGS) entry which is preliminary data.</text>
</comment>
<keyword evidence="4 5" id="KW-0472">Membrane</keyword>
<evidence type="ECO:0000259" key="6">
    <source>
        <dbReference type="Pfam" id="PF12698"/>
    </source>
</evidence>
<protein>
    <submittedName>
        <fullName evidence="7">ABC transporter permease</fullName>
    </submittedName>
</protein>
<organism evidence="7 8">
    <name type="scientific">Cohnella zeiphila</name>
    <dbReference type="NCBI Taxonomy" id="2761120"/>
    <lineage>
        <taxon>Bacteria</taxon>
        <taxon>Bacillati</taxon>
        <taxon>Bacillota</taxon>
        <taxon>Bacilli</taxon>
        <taxon>Bacillales</taxon>
        <taxon>Paenibacillaceae</taxon>
        <taxon>Cohnella</taxon>
    </lineage>
</organism>
<dbReference type="RefSeq" id="WP_185130683.1">
    <property type="nucleotide sequence ID" value="NZ_JACJVO010000024.1"/>
</dbReference>
<evidence type="ECO:0000256" key="2">
    <source>
        <dbReference type="ARBA" id="ARBA00022692"/>
    </source>
</evidence>